<proteinExistence type="predicted"/>
<sequence length="102" mass="11326">MCQIHNQRKEFKSGTTIRPPGNSETSSNLVWDLNSHSRLVHINFGSAYRACGAIDYDGLDPIRLAGGTKVTGYLDPGTMCLNGLALESRKRCLRRYKPSEVL</sequence>
<reference evidence="2 3" key="1">
    <citation type="submission" date="2019-03" db="EMBL/GenBank/DDBJ databases">
        <title>Nematode-trapping fungi genome.</title>
        <authorList>
            <person name="Vidal-Diez De Ulzurrun G."/>
        </authorList>
    </citation>
    <scope>NUCLEOTIDE SEQUENCE [LARGE SCALE GENOMIC DNA]</scope>
    <source>
        <strain evidence="2 3">TWF154</strain>
    </source>
</reference>
<comment type="caution">
    <text evidence="2">The sequence shown here is derived from an EMBL/GenBank/DDBJ whole genome shotgun (WGS) entry which is preliminary data.</text>
</comment>
<evidence type="ECO:0000313" key="2">
    <source>
        <dbReference type="EMBL" id="TGJ63009.1"/>
    </source>
</evidence>
<gene>
    <name evidence="2" type="ORF">EYR41_010959</name>
</gene>
<accession>A0A8H2DS66</accession>
<dbReference type="EMBL" id="SOZJ01000008">
    <property type="protein sequence ID" value="TGJ63009.1"/>
    <property type="molecule type" value="Genomic_DNA"/>
</dbReference>
<dbReference type="Proteomes" id="UP000297595">
    <property type="component" value="Unassembled WGS sequence"/>
</dbReference>
<feature type="region of interest" description="Disordered" evidence="1">
    <location>
        <begin position="1"/>
        <end position="25"/>
    </location>
</feature>
<name>A0A8H2DS66_ORBOL</name>
<organism evidence="2 3">
    <name type="scientific">Orbilia oligospora</name>
    <name type="common">Nematode-trapping fungus</name>
    <name type="synonym">Arthrobotrys oligospora</name>
    <dbReference type="NCBI Taxonomy" id="2813651"/>
    <lineage>
        <taxon>Eukaryota</taxon>
        <taxon>Fungi</taxon>
        <taxon>Dikarya</taxon>
        <taxon>Ascomycota</taxon>
        <taxon>Pezizomycotina</taxon>
        <taxon>Orbiliomycetes</taxon>
        <taxon>Orbiliales</taxon>
        <taxon>Orbiliaceae</taxon>
        <taxon>Orbilia</taxon>
    </lineage>
</organism>
<evidence type="ECO:0000313" key="3">
    <source>
        <dbReference type="Proteomes" id="UP000297595"/>
    </source>
</evidence>
<dbReference type="AlphaFoldDB" id="A0A8H2DS66"/>
<protein>
    <submittedName>
        <fullName evidence="2">Uncharacterized protein</fullName>
    </submittedName>
</protein>
<evidence type="ECO:0000256" key="1">
    <source>
        <dbReference type="SAM" id="MobiDB-lite"/>
    </source>
</evidence>